<dbReference type="InterPro" id="IPR012340">
    <property type="entry name" value="NA-bd_OB-fold"/>
</dbReference>
<keyword evidence="6" id="KW-0271">Exosome</keyword>
<proteinExistence type="inferred from homology"/>
<dbReference type="Gene3D" id="3.30.1370.10">
    <property type="entry name" value="K Homology domain, type 1"/>
    <property type="match status" value="1"/>
</dbReference>
<dbReference type="Proteomes" id="UP000076078">
    <property type="component" value="Unassembled WGS sequence"/>
</dbReference>
<keyword evidence="4" id="KW-0963">Cytoplasm</keyword>
<comment type="caution">
    <text evidence="12">The sequence shown here is derived from an EMBL/GenBank/DDBJ whole genome shotgun (WGS) entry which is preliminary data.</text>
</comment>
<dbReference type="InterPro" id="IPR049469">
    <property type="entry name" value="RRP40_KH-I"/>
</dbReference>
<keyword evidence="13" id="KW-1185">Reference proteome</keyword>
<dbReference type="CDD" id="cd05790">
    <property type="entry name" value="S1_Rrp40"/>
    <property type="match status" value="1"/>
</dbReference>
<dbReference type="FunCoup" id="A0A151ZK92">
    <property type="interactions" value="611"/>
</dbReference>
<evidence type="ECO:0000313" key="12">
    <source>
        <dbReference type="EMBL" id="KYQ94335.1"/>
    </source>
</evidence>
<dbReference type="Pfam" id="PF18311">
    <property type="entry name" value="Rrp40_N"/>
    <property type="match status" value="1"/>
</dbReference>
<evidence type="ECO:0000259" key="10">
    <source>
        <dbReference type="Pfam" id="PF15985"/>
    </source>
</evidence>
<evidence type="ECO:0000313" key="13">
    <source>
        <dbReference type="Proteomes" id="UP000076078"/>
    </source>
</evidence>
<dbReference type="PANTHER" id="PTHR21321">
    <property type="entry name" value="PNAS-3 RELATED"/>
    <property type="match status" value="1"/>
</dbReference>
<evidence type="ECO:0000256" key="7">
    <source>
        <dbReference type="ARBA" id="ARBA00022884"/>
    </source>
</evidence>
<keyword evidence="5" id="KW-0698">rRNA processing</keyword>
<name>A0A151ZK92_TIELA</name>
<dbReference type="GO" id="GO:0071051">
    <property type="term" value="P:poly(A)-dependent snoRNA 3'-end processing"/>
    <property type="evidence" value="ECO:0007669"/>
    <property type="project" value="TreeGrafter"/>
</dbReference>
<evidence type="ECO:0000256" key="1">
    <source>
        <dbReference type="ARBA" id="ARBA00004496"/>
    </source>
</evidence>
<evidence type="ECO:0000259" key="11">
    <source>
        <dbReference type="Pfam" id="PF18311"/>
    </source>
</evidence>
<dbReference type="GO" id="GO:0000467">
    <property type="term" value="P:exonucleolytic trimming to generate mature 3'-end of 5.8S rRNA from tricistronic rRNA transcript (SSU-rRNA, 5.8S rRNA, LSU-rRNA)"/>
    <property type="evidence" value="ECO:0007669"/>
    <property type="project" value="TreeGrafter"/>
</dbReference>
<evidence type="ECO:0000256" key="6">
    <source>
        <dbReference type="ARBA" id="ARBA00022835"/>
    </source>
</evidence>
<dbReference type="STRING" id="361077.A0A151ZK92"/>
<dbReference type="InterPro" id="IPR037319">
    <property type="entry name" value="Rrp40_S1"/>
</dbReference>
<dbReference type="FunFam" id="3.30.1370.10:FF:000038">
    <property type="entry name" value="exosome complex component RRP40"/>
    <property type="match status" value="1"/>
</dbReference>
<dbReference type="InterPro" id="IPR036612">
    <property type="entry name" value="KH_dom_type_1_sf"/>
</dbReference>
<dbReference type="GO" id="GO:0010468">
    <property type="term" value="P:regulation of gene expression"/>
    <property type="evidence" value="ECO:0007669"/>
    <property type="project" value="UniProtKB-ARBA"/>
</dbReference>
<gene>
    <name evidence="12" type="ORF">DLAC_04631</name>
</gene>
<protein>
    <recommendedName>
        <fullName evidence="9">Ribosomal RNA-processing protein 40</fullName>
    </recommendedName>
</protein>
<dbReference type="AlphaFoldDB" id="A0A151ZK92"/>
<evidence type="ECO:0000256" key="2">
    <source>
        <dbReference type="ARBA" id="ARBA00004604"/>
    </source>
</evidence>
<dbReference type="GO" id="GO:0000177">
    <property type="term" value="C:cytoplasmic exosome (RNase complex)"/>
    <property type="evidence" value="ECO:0007669"/>
    <property type="project" value="TreeGrafter"/>
</dbReference>
<comment type="similarity">
    <text evidence="3">Belongs to the RRP40 family.</text>
</comment>
<organism evidence="12 13">
    <name type="scientific">Tieghemostelium lacteum</name>
    <name type="common">Slime mold</name>
    <name type="synonym">Dictyostelium lacteum</name>
    <dbReference type="NCBI Taxonomy" id="361077"/>
    <lineage>
        <taxon>Eukaryota</taxon>
        <taxon>Amoebozoa</taxon>
        <taxon>Evosea</taxon>
        <taxon>Eumycetozoa</taxon>
        <taxon>Dictyostelia</taxon>
        <taxon>Dictyosteliales</taxon>
        <taxon>Raperosteliaceae</taxon>
        <taxon>Tieghemostelium</taxon>
    </lineage>
</organism>
<dbReference type="GO" id="GO:0000176">
    <property type="term" value="C:nuclear exosome (RNase complex)"/>
    <property type="evidence" value="ECO:0007669"/>
    <property type="project" value="TreeGrafter"/>
</dbReference>
<dbReference type="GO" id="GO:0071034">
    <property type="term" value="P:CUT catabolic process"/>
    <property type="evidence" value="ECO:0007669"/>
    <property type="project" value="TreeGrafter"/>
</dbReference>
<evidence type="ECO:0000256" key="4">
    <source>
        <dbReference type="ARBA" id="ARBA00022490"/>
    </source>
</evidence>
<accession>A0A151ZK92</accession>
<dbReference type="Pfam" id="PF21262">
    <property type="entry name" value="RRP40_S1"/>
    <property type="match status" value="1"/>
</dbReference>
<dbReference type="CDD" id="cd22526">
    <property type="entry name" value="KH-I_Rrp40"/>
    <property type="match status" value="1"/>
</dbReference>
<dbReference type="GO" id="GO:0005730">
    <property type="term" value="C:nucleolus"/>
    <property type="evidence" value="ECO:0007669"/>
    <property type="project" value="UniProtKB-SubCell"/>
</dbReference>
<dbReference type="GO" id="GO:0003723">
    <property type="term" value="F:RNA binding"/>
    <property type="evidence" value="ECO:0007669"/>
    <property type="project" value="UniProtKB-KW"/>
</dbReference>
<dbReference type="FunFam" id="2.40.50.140:FF:000112">
    <property type="entry name" value="Exosome complex component RRP40"/>
    <property type="match status" value="1"/>
</dbReference>
<comment type="subcellular location">
    <subcellularLocation>
        <location evidence="1">Cytoplasm</location>
    </subcellularLocation>
    <subcellularLocation>
        <location evidence="2">Nucleus</location>
        <location evidence="2">Nucleolus</location>
    </subcellularLocation>
</comment>
<evidence type="ECO:0000256" key="8">
    <source>
        <dbReference type="ARBA" id="ARBA00023242"/>
    </source>
</evidence>
<dbReference type="InterPro" id="IPR041054">
    <property type="entry name" value="Rrp40_N_euk"/>
</dbReference>
<dbReference type="Pfam" id="PF15985">
    <property type="entry name" value="KH_6"/>
    <property type="match status" value="1"/>
</dbReference>
<feature type="domain" description="Exosome complex exonuclease Rrp40 N-terminal" evidence="11">
    <location>
        <begin position="23"/>
        <end position="61"/>
    </location>
</feature>
<dbReference type="OrthoDB" id="340500at2759"/>
<dbReference type="Gene3D" id="2.40.50.140">
    <property type="entry name" value="Nucleic acid-binding proteins"/>
    <property type="match status" value="1"/>
</dbReference>
<dbReference type="OMA" id="SYMAFPN"/>
<dbReference type="PANTHER" id="PTHR21321:SF1">
    <property type="entry name" value="EXOSOME COMPLEX COMPONENT RRP40"/>
    <property type="match status" value="1"/>
</dbReference>
<dbReference type="InParanoid" id="A0A151ZK92"/>
<sequence>MENFVDQFVVPGDVIAKIEDLKVRIGHGLLQSKDQIIASKSGILRYSKHHKFYWIENEQKRYIPQVEDMVVGVITEKHAESFKVDIGSSCSALLSAYSFENATKSNKPLLNVGNLVYARVSVANKDMEPEIVCLSVRNKSEGFGQLMAGYLFNCTLGLSHYLLSEDCPILATLGKHIPFEIAVGVNGRVWVNSKSNLHTIIITNTILNSQFIPDDQIENFILKLIESRT</sequence>
<dbReference type="EMBL" id="LODT01000022">
    <property type="protein sequence ID" value="KYQ94335.1"/>
    <property type="molecule type" value="Genomic_DNA"/>
</dbReference>
<keyword evidence="8" id="KW-0539">Nucleus</keyword>
<dbReference type="Gene3D" id="2.40.50.100">
    <property type="match status" value="1"/>
</dbReference>
<feature type="domain" description="K Homology" evidence="10">
    <location>
        <begin position="149"/>
        <end position="195"/>
    </location>
</feature>
<evidence type="ECO:0000256" key="3">
    <source>
        <dbReference type="ARBA" id="ARBA00007841"/>
    </source>
</evidence>
<dbReference type="SUPFAM" id="SSF50249">
    <property type="entry name" value="Nucleic acid-binding proteins"/>
    <property type="match status" value="1"/>
</dbReference>
<dbReference type="GO" id="GO:0034475">
    <property type="term" value="P:U4 snRNA 3'-end processing"/>
    <property type="evidence" value="ECO:0007669"/>
    <property type="project" value="TreeGrafter"/>
</dbReference>
<evidence type="ECO:0000256" key="5">
    <source>
        <dbReference type="ARBA" id="ARBA00022552"/>
    </source>
</evidence>
<dbReference type="InterPro" id="IPR004088">
    <property type="entry name" value="KH_dom_type_1"/>
</dbReference>
<dbReference type="GO" id="GO:0071038">
    <property type="term" value="P:TRAMP-dependent tRNA surveillance pathway"/>
    <property type="evidence" value="ECO:0007669"/>
    <property type="project" value="TreeGrafter"/>
</dbReference>
<dbReference type="SUPFAM" id="SSF110324">
    <property type="entry name" value="Ribosomal L27 protein-like"/>
    <property type="match status" value="1"/>
</dbReference>
<evidence type="ECO:0000256" key="9">
    <source>
        <dbReference type="ARBA" id="ARBA00030615"/>
    </source>
</evidence>
<dbReference type="InterPro" id="IPR026699">
    <property type="entry name" value="Exosome_RNA_bind1/RRP40/RRP4"/>
</dbReference>
<reference evidence="12 13" key="1">
    <citation type="submission" date="2015-12" db="EMBL/GenBank/DDBJ databases">
        <title>Dictyostelia acquired genes for synthesis and detection of signals that induce cell-type specialization by lateral gene transfer from prokaryotes.</title>
        <authorList>
            <person name="Gloeckner G."/>
            <person name="Schaap P."/>
        </authorList>
    </citation>
    <scope>NUCLEOTIDE SEQUENCE [LARGE SCALE GENOMIC DNA]</scope>
    <source>
        <strain evidence="12 13">TK</strain>
    </source>
</reference>
<keyword evidence="7" id="KW-0694">RNA-binding</keyword>
<dbReference type="GO" id="GO:0071035">
    <property type="term" value="P:nuclear polyadenylation-dependent rRNA catabolic process"/>
    <property type="evidence" value="ECO:0007669"/>
    <property type="project" value="TreeGrafter"/>
</dbReference>
<dbReference type="SUPFAM" id="SSF54791">
    <property type="entry name" value="Eukaryotic type KH-domain (KH-domain type I)"/>
    <property type="match status" value="1"/>
</dbReference>